<dbReference type="GO" id="GO:0015074">
    <property type="term" value="P:DNA integration"/>
    <property type="evidence" value="ECO:0007669"/>
    <property type="project" value="UniProtKB-KW"/>
</dbReference>
<dbReference type="Gene3D" id="1.10.150.130">
    <property type="match status" value="1"/>
</dbReference>
<keyword evidence="2" id="KW-0238">DNA-binding</keyword>
<dbReference type="InterPro" id="IPR050090">
    <property type="entry name" value="Tyrosine_recombinase_XerCD"/>
</dbReference>
<dbReference type="InterPro" id="IPR013762">
    <property type="entry name" value="Integrase-like_cat_sf"/>
</dbReference>
<dbReference type="Proteomes" id="UP000036449">
    <property type="component" value="Unassembled WGS sequence"/>
</dbReference>
<dbReference type="CDD" id="cd00796">
    <property type="entry name" value="INT_Rci_Hp1_C"/>
    <property type="match status" value="1"/>
</dbReference>
<dbReference type="GO" id="GO:0006310">
    <property type="term" value="P:DNA recombination"/>
    <property type="evidence" value="ECO:0007669"/>
    <property type="project" value="UniProtKB-KW"/>
</dbReference>
<dbReference type="PANTHER" id="PTHR30349:SF94">
    <property type="entry name" value="INTEGRASE_RECOMBINASE HI_1414-RELATED"/>
    <property type="match status" value="1"/>
</dbReference>
<evidence type="ECO:0000256" key="2">
    <source>
        <dbReference type="ARBA" id="ARBA00023125"/>
    </source>
</evidence>
<dbReference type="Gene3D" id="1.10.443.10">
    <property type="entry name" value="Intergrase catalytic core"/>
    <property type="match status" value="1"/>
</dbReference>
<sequence length="350" mass="40054">MATIRKKNDKWHVQVRRKGAPAVSRSFRTKADAQAWARQVETEADRRGLPANRKALDTMTVGDIVTRYRDTITPTKKGAVREEMAIRVLLKHEIAKLPLSVLTVGKVAAHRDLRLKTVKPSSINRELALYRHAFEVARRVWDVPLPENPFALVSKPKVSNGRTRRLEPGEWELLREACQRSRNPHLLPMVEFGLETVMRRGEVLRLRWQDIEWTRRTLHIPKTKNGHPRTIPLTARALSLLDELKPAEEVPADAAVFPTTEDAVKMAWRRAMGRISLPDFRYHDLRHEAVSRFFEMGLSIPEVALISGHRDTRMLMRYTHLKPEAVAEKLAAKSKHGGCEEVDASVLLDR</sequence>
<name>A0A0J6T886_9HYPH</name>
<evidence type="ECO:0000313" key="6">
    <source>
        <dbReference type="Proteomes" id="UP000036449"/>
    </source>
</evidence>
<keyword evidence="1" id="KW-0229">DNA integration</keyword>
<dbReference type="GO" id="GO:0003677">
    <property type="term" value="F:DNA binding"/>
    <property type="evidence" value="ECO:0007669"/>
    <property type="project" value="UniProtKB-KW"/>
</dbReference>
<feature type="domain" description="Tyr recombinase" evidence="4">
    <location>
        <begin position="161"/>
        <end position="331"/>
    </location>
</feature>
<evidence type="ECO:0000313" key="5">
    <source>
        <dbReference type="EMBL" id="KMO43605.1"/>
    </source>
</evidence>
<dbReference type="OrthoDB" id="6388170at2"/>
<proteinExistence type="predicted"/>
<protein>
    <recommendedName>
        <fullName evidence="4">Tyr recombinase domain-containing protein</fullName>
    </recommendedName>
</protein>
<keyword evidence="3" id="KW-0233">DNA recombination</keyword>
<dbReference type="SUPFAM" id="SSF56349">
    <property type="entry name" value="DNA breaking-rejoining enzymes"/>
    <property type="match status" value="1"/>
</dbReference>
<evidence type="ECO:0000256" key="1">
    <source>
        <dbReference type="ARBA" id="ARBA00022908"/>
    </source>
</evidence>
<evidence type="ECO:0000256" key="3">
    <source>
        <dbReference type="ARBA" id="ARBA00023172"/>
    </source>
</evidence>
<dbReference type="EMBL" id="LABZ01000043">
    <property type="protein sequence ID" value="KMO43605.1"/>
    <property type="molecule type" value="Genomic_DNA"/>
</dbReference>
<accession>A0A0J6T886</accession>
<dbReference type="RefSeq" id="WP_048450282.1">
    <property type="nucleotide sequence ID" value="NZ_LABZ01000043.1"/>
</dbReference>
<dbReference type="InterPro" id="IPR011010">
    <property type="entry name" value="DNA_brk_join_enz"/>
</dbReference>
<organism evidence="5 6">
    <name type="scientific">Methylobacterium tarhaniae</name>
    <dbReference type="NCBI Taxonomy" id="1187852"/>
    <lineage>
        <taxon>Bacteria</taxon>
        <taxon>Pseudomonadati</taxon>
        <taxon>Pseudomonadota</taxon>
        <taxon>Alphaproteobacteria</taxon>
        <taxon>Hyphomicrobiales</taxon>
        <taxon>Methylobacteriaceae</taxon>
        <taxon>Methylobacterium</taxon>
    </lineage>
</organism>
<dbReference type="Pfam" id="PF00589">
    <property type="entry name" value="Phage_integrase"/>
    <property type="match status" value="1"/>
</dbReference>
<comment type="caution">
    <text evidence="5">The sequence shown here is derived from an EMBL/GenBank/DDBJ whole genome shotgun (WGS) entry which is preliminary data.</text>
</comment>
<dbReference type="PANTHER" id="PTHR30349">
    <property type="entry name" value="PHAGE INTEGRASE-RELATED"/>
    <property type="match status" value="1"/>
</dbReference>
<dbReference type="AlphaFoldDB" id="A0A0J6T886"/>
<dbReference type="PATRIC" id="fig|1187852.3.peg.5043"/>
<keyword evidence="6" id="KW-1185">Reference proteome</keyword>
<reference evidence="5 6" key="1">
    <citation type="submission" date="2015-03" db="EMBL/GenBank/DDBJ databases">
        <title>Genome sequencing of Methylobacterium tarhaniae DSM 25844.</title>
        <authorList>
            <person name="Chaudhry V."/>
            <person name="Patil P.B."/>
        </authorList>
    </citation>
    <scope>NUCLEOTIDE SEQUENCE [LARGE SCALE GENOMIC DNA]</scope>
    <source>
        <strain evidence="5 6">DSM 25844</strain>
    </source>
</reference>
<evidence type="ECO:0000259" key="4">
    <source>
        <dbReference type="PROSITE" id="PS51898"/>
    </source>
</evidence>
<dbReference type="PROSITE" id="PS51898">
    <property type="entry name" value="TYR_RECOMBINASE"/>
    <property type="match status" value="1"/>
</dbReference>
<dbReference type="InterPro" id="IPR010998">
    <property type="entry name" value="Integrase_recombinase_N"/>
</dbReference>
<dbReference type="InterPro" id="IPR002104">
    <property type="entry name" value="Integrase_catalytic"/>
</dbReference>
<gene>
    <name evidence="5" type="ORF">VQ03_07645</name>
</gene>